<evidence type="ECO:0000256" key="5">
    <source>
        <dbReference type="ARBA" id="ARBA00022989"/>
    </source>
</evidence>
<evidence type="ECO:0000256" key="1">
    <source>
        <dbReference type="ARBA" id="ARBA00004370"/>
    </source>
</evidence>
<keyword evidence="2" id="KW-0813">Transport</keyword>
<keyword evidence="3" id="KW-0812">Transmembrane</keyword>
<accession>R7WD89</accession>
<proteinExistence type="predicted"/>
<dbReference type="PANTHER" id="PTHR48017">
    <property type="entry name" value="OS05G0424000 PROTEIN-RELATED"/>
    <property type="match status" value="1"/>
</dbReference>
<dbReference type="AlphaFoldDB" id="R7WD89"/>
<keyword evidence="5" id="KW-1133">Transmembrane helix</keyword>
<dbReference type="EnsemblPlants" id="EMT20053">
    <property type="protein sequence ID" value="EMT20053"/>
    <property type="gene ID" value="F775_19561"/>
</dbReference>
<dbReference type="GO" id="GO:0006865">
    <property type="term" value="P:amino acid transport"/>
    <property type="evidence" value="ECO:0007669"/>
    <property type="project" value="UniProtKB-KW"/>
</dbReference>
<protein>
    <recommendedName>
        <fullName evidence="7">Amino acid transporter transmembrane domain-containing protein</fullName>
    </recommendedName>
</protein>
<evidence type="ECO:0000256" key="4">
    <source>
        <dbReference type="ARBA" id="ARBA00022970"/>
    </source>
</evidence>
<evidence type="ECO:0000256" key="6">
    <source>
        <dbReference type="ARBA" id="ARBA00023136"/>
    </source>
</evidence>
<keyword evidence="4" id="KW-0029">Amino-acid transport</keyword>
<feature type="domain" description="Amino acid transporter transmembrane" evidence="7">
    <location>
        <begin position="28"/>
        <end position="264"/>
    </location>
</feature>
<organism evidence="8">
    <name type="scientific">Aegilops tauschii</name>
    <name type="common">Tausch's goatgrass</name>
    <name type="synonym">Aegilops squarrosa</name>
    <dbReference type="NCBI Taxonomy" id="37682"/>
    <lineage>
        <taxon>Eukaryota</taxon>
        <taxon>Viridiplantae</taxon>
        <taxon>Streptophyta</taxon>
        <taxon>Embryophyta</taxon>
        <taxon>Tracheophyta</taxon>
        <taxon>Spermatophyta</taxon>
        <taxon>Magnoliopsida</taxon>
        <taxon>Liliopsida</taxon>
        <taxon>Poales</taxon>
        <taxon>Poaceae</taxon>
        <taxon>BOP clade</taxon>
        <taxon>Pooideae</taxon>
        <taxon>Triticodae</taxon>
        <taxon>Triticeae</taxon>
        <taxon>Triticinae</taxon>
        <taxon>Aegilops</taxon>
    </lineage>
</organism>
<keyword evidence="6" id="KW-0472">Membrane</keyword>
<evidence type="ECO:0000256" key="2">
    <source>
        <dbReference type="ARBA" id="ARBA00022448"/>
    </source>
</evidence>
<evidence type="ECO:0000259" key="7">
    <source>
        <dbReference type="Pfam" id="PF01490"/>
    </source>
</evidence>
<evidence type="ECO:0000256" key="3">
    <source>
        <dbReference type="ARBA" id="ARBA00022692"/>
    </source>
</evidence>
<feature type="domain" description="Amino acid transporter transmembrane" evidence="7">
    <location>
        <begin position="299"/>
        <end position="477"/>
    </location>
</feature>
<comment type="subcellular location">
    <subcellularLocation>
        <location evidence="1">Membrane</location>
    </subcellularLocation>
</comment>
<evidence type="ECO:0000313" key="8">
    <source>
        <dbReference type="EnsemblPlants" id="EMT20053"/>
    </source>
</evidence>
<dbReference type="GO" id="GO:0016020">
    <property type="term" value="C:membrane"/>
    <property type="evidence" value="ECO:0007669"/>
    <property type="project" value="UniProtKB-SubCell"/>
</dbReference>
<dbReference type="Pfam" id="PF01490">
    <property type="entry name" value="Aa_trans"/>
    <property type="match status" value="2"/>
</dbReference>
<reference evidence="8" key="1">
    <citation type="submission" date="2015-06" db="UniProtKB">
        <authorList>
            <consortium name="EnsemblPlants"/>
        </authorList>
    </citation>
    <scope>IDENTIFICATION</scope>
</reference>
<sequence length="483" mass="51579">MSHNMAPADMETGAGSSKPVDDDARPRRTGTAWTASAHIITTVLGSGVLSLAWGVAQLGWVAGPGVMTLFAAVIYYTSALLADCYRTGNPVSSPRNRTYMAAVRATLGGSMVKLCGAVQFINLVRFGIGITIAASVSMMAIKEAGCFHRKGHKANCRSSSKSLYIAIYGIMEIFLSQIPGLESVWWLSMLATVMSCTYSIIGISLCVAQSVANGGIQGGLTGVAVGINAAGKSVTVMDKVWRSLQAFGNMAFAYAFSIVLLEIQISPSLLCSESICPCLENTGCKIYEDSVDTLKAGPPSEAKVMKKATAVSVAVTTVIYLLCECVGYAAFGNTAPDNILTGFGFYEPFWLLDLANAAVAVHLVGTYQVITQPIFAYVELRAAAAWPDNAFVGTMHVRLWPSGVHVAVCPLQLIGRTVYVCLTTGVAMAMPFFGSVVGLIGAVSFWPLTVYFPVSMYIVRRQVPRGRTRWLLLQALMFVSKKK</sequence>
<dbReference type="InterPro" id="IPR013057">
    <property type="entry name" value="AA_transpt_TM"/>
</dbReference>
<name>R7WD89_AEGTA</name>